<evidence type="ECO:0008006" key="4">
    <source>
        <dbReference type="Google" id="ProtNLM"/>
    </source>
</evidence>
<keyword evidence="1" id="KW-0732">Signal</keyword>
<organism evidence="2 3">
    <name type="scientific">Periconia macrospinosa</name>
    <dbReference type="NCBI Taxonomy" id="97972"/>
    <lineage>
        <taxon>Eukaryota</taxon>
        <taxon>Fungi</taxon>
        <taxon>Dikarya</taxon>
        <taxon>Ascomycota</taxon>
        <taxon>Pezizomycotina</taxon>
        <taxon>Dothideomycetes</taxon>
        <taxon>Pleosporomycetidae</taxon>
        <taxon>Pleosporales</taxon>
        <taxon>Massarineae</taxon>
        <taxon>Periconiaceae</taxon>
        <taxon>Periconia</taxon>
    </lineage>
</organism>
<protein>
    <recommendedName>
        <fullName evidence="4">Cyanovirin-N domain-containing protein</fullName>
    </recommendedName>
</protein>
<dbReference type="OrthoDB" id="3712072at2759"/>
<gene>
    <name evidence="2" type="ORF">DM02DRAFT_652872</name>
</gene>
<proteinExistence type="predicted"/>
<feature type="chain" id="PRO_5016166970" description="Cyanovirin-N domain-containing protein" evidence="1">
    <location>
        <begin position="18"/>
        <end position="101"/>
    </location>
</feature>
<name>A0A2V1DY22_9PLEO</name>
<accession>A0A2V1DY22</accession>
<evidence type="ECO:0000256" key="1">
    <source>
        <dbReference type="SAM" id="SignalP"/>
    </source>
</evidence>
<feature type="signal peptide" evidence="1">
    <location>
        <begin position="1"/>
        <end position="17"/>
    </location>
</feature>
<reference evidence="2 3" key="1">
    <citation type="journal article" date="2018" name="Sci. Rep.">
        <title>Comparative genomics provides insights into the lifestyle and reveals functional heterogeneity of dark septate endophytic fungi.</title>
        <authorList>
            <person name="Knapp D.G."/>
            <person name="Nemeth J.B."/>
            <person name="Barry K."/>
            <person name="Hainaut M."/>
            <person name="Henrissat B."/>
            <person name="Johnson J."/>
            <person name="Kuo A."/>
            <person name="Lim J.H.P."/>
            <person name="Lipzen A."/>
            <person name="Nolan M."/>
            <person name="Ohm R.A."/>
            <person name="Tamas L."/>
            <person name="Grigoriev I.V."/>
            <person name="Spatafora J.W."/>
            <person name="Nagy L.G."/>
            <person name="Kovacs G.M."/>
        </authorList>
    </citation>
    <scope>NUCLEOTIDE SEQUENCE [LARGE SCALE GENOMIC DNA]</scope>
    <source>
        <strain evidence="2 3">DSE2036</strain>
    </source>
</reference>
<sequence length="101" mass="11051">MKFAVLVAAFAIQLSAAADTVKLNQYRSLDDCKNDRNILFHAAPISGTCYNIDSQTRGIFFNTGGFLSSRFYRNAGCNGESIGVSGAACIIRDEWNSFRLS</sequence>
<evidence type="ECO:0000313" key="2">
    <source>
        <dbReference type="EMBL" id="PVI03071.1"/>
    </source>
</evidence>
<keyword evidence="3" id="KW-1185">Reference proteome</keyword>
<dbReference type="Proteomes" id="UP000244855">
    <property type="component" value="Unassembled WGS sequence"/>
</dbReference>
<dbReference type="EMBL" id="KZ805335">
    <property type="protein sequence ID" value="PVI03071.1"/>
    <property type="molecule type" value="Genomic_DNA"/>
</dbReference>
<evidence type="ECO:0000313" key="3">
    <source>
        <dbReference type="Proteomes" id="UP000244855"/>
    </source>
</evidence>
<dbReference type="AlphaFoldDB" id="A0A2V1DY22"/>